<dbReference type="RefSeq" id="XP_007958108.1">
    <property type="nucleotide sequence ID" value="XM_007959917.1"/>
</dbReference>
<dbReference type="PROSITE" id="PS50222">
    <property type="entry name" value="EF_HAND_2"/>
    <property type="match status" value="1"/>
</dbReference>
<dbReference type="Proteomes" id="UP000694850">
    <property type="component" value="Unplaced"/>
</dbReference>
<organism evidence="5 6">
    <name type="scientific">Orycteropus afer afer</name>
    <dbReference type="NCBI Taxonomy" id="1230840"/>
    <lineage>
        <taxon>Eukaryota</taxon>
        <taxon>Metazoa</taxon>
        <taxon>Chordata</taxon>
        <taxon>Craniata</taxon>
        <taxon>Vertebrata</taxon>
        <taxon>Euteleostomi</taxon>
        <taxon>Mammalia</taxon>
        <taxon>Eutheria</taxon>
        <taxon>Afrotheria</taxon>
        <taxon>Tubulidentata</taxon>
        <taxon>Orycteropodidae</taxon>
        <taxon>Orycteropus</taxon>
    </lineage>
</organism>
<dbReference type="PANTHER" id="PTHR22656">
    <property type="entry name" value="EF-HAND CALCIUM-BINDING DOMAIN-CONTAINING PROTEIN 13"/>
    <property type="match status" value="1"/>
</dbReference>
<dbReference type="GO" id="GO:0005509">
    <property type="term" value="F:calcium ion binding"/>
    <property type="evidence" value="ECO:0007669"/>
    <property type="project" value="InterPro"/>
</dbReference>
<gene>
    <name evidence="6" type="primary">EFCAB13</name>
</gene>
<accession>A0A8B7BD73</accession>
<feature type="region of interest" description="Disordered" evidence="3">
    <location>
        <begin position="369"/>
        <end position="393"/>
    </location>
</feature>
<dbReference type="PANTHER" id="PTHR22656:SF1">
    <property type="entry name" value="EF-HAND CALCIUM-BINDING DOMAIN-CONTAINING PROTEIN 13"/>
    <property type="match status" value="1"/>
</dbReference>
<reference evidence="6" key="1">
    <citation type="submission" date="2025-08" db="UniProtKB">
        <authorList>
            <consortium name="RefSeq"/>
        </authorList>
    </citation>
    <scope>IDENTIFICATION</scope>
</reference>
<dbReference type="OrthoDB" id="429467at2759"/>
<sequence>METKVQLFCQAEENTELVDAGSHSSAADSPSRHFYSKKYIKFSKTTEKKISPLISPEIRDLSSEHKKRYETSVFVCEEKCADKVKRKQSLQVQLLSKRSEITSSSAKLSKEKITKKESSVCKLPNQYRVPKTSSPIRTPSSGTREKKTFSNLYQTLYDEVPHGRLYSEELSALHKACKVFSKIRNGKISVNDLSTILHTLKISMSDSEMRQTLKTIDIDPFQDALKIFCRIKDGQVAVDEVIPVLNSMDVFVAPETVQEVISYTYVDSKNMVDIGNIIFILEELQQQYEDVSITEGPDLDETTSNQKLSKPSQHSLQFKNIDSLSSRLPETPVTQKFSRRSLQYHSKIMENNDNLEFKSSKYPWEMKRIPDGVDNSDGGSQEPYSKNGINLKKPSDKAEINDLKSKPQSLKSISSFKKSLDKSNISSIPKLKQPAVRRRSSLLKQISSKEKTAIDTQGLKNVYDAVRKLKENYIAAEELRSILPSVGITLSDKEFQKIVTDISRNENEMVKLDDFISALTKERSSPKCAVLSDVIKAIDKIKDNSVDYEDLSTCLQNFGVYLSKPEFEKIKDLTEVDEMKKVNFKEFVDNMMKNTERFSEKLLLPDAIENLNNLNKEKIHVSDLWDFLSSLNSNLKNDEFLDALKLATADEDDKVQFAEMIKNMYDASRLDELKEVVFALNLLEGDMVAGKNLEDFQIKEAARVLTCVDNGRVSIPNLEYALKNLNINLTEEELNEALKSCGINENMEVDLKEFLMGMKEIPSFKKSIDDVVNFKDFIRELTNADEFIECQRFDYITVKVFCSMKDSDIVDM</sequence>
<keyword evidence="5" id="KW-1185">Reference proteome</keyword>
<keyword evidence="1" id="KW-0677">Repeat</keyword>
<evidence type="ECO:0000313" key="5">
    <source>
        <dbReference type="Proteomes" id="UP000694850"/>
    </source>
</evidence>
<dbReference type="InterPro" id="IPR011992">
    <property type="entry name" value="EF-hand-dom_pair"/>
</dbReference>
<feature type="domain" description="EF-hand" evidence="4">
    <location>
        <begin position="729"/>
        <end position="764"/>
    </location>
</feature>
<evidence type="ECO:0000313" key="6">
    <source>
        <dbReference type="RefSeq" id="XP_007958108.1"/>
    </source>
</evidence>
<feature type="compositionally biased region" description="Polar residues" evidence="3">
    <location>
        <begin position="377"/>
        <end position="388"/>
    </location>
</feature>
<dbReference type="SUPFAM" id="SSF47473">
    <property type="entry name" value="EF-hand"/>
    <property type="match status" value="3"/>
</dbReference>
<feature type="region of interest" description="Disordered" evidence="3">
    <location>
        <begin position="295"/>
        <end position="315"/>
    </location>
</feature>
<evidence type="ECO:0000256" key="3">
    <source>
        <dbReference type="SAM" id="MobiDB-lite"/>
    </source>
</evidence>
<evidence type="ECO:0000259" key="4">
    <source>
        <dbReference type="PROSITE" id="PS50222"/>
    </source>
</evidence>
<evidence type="ECO:0000256" key="1">
    <source>
        <dbReference type="ARBA" id="ARBA00022737"/>
    </source>
</evidence>
<keyword evidence="2" id="KW-0106">Calcium</keyword>
<dbReference type="SMART" id="SM00054">
    <property type="entry name" value="EFh"/>
    <property type="match status" value="4"/>
</dbReference>
<dbReference type="InterPro" id="IPR002048">
    <property type="entry name" value="EF_hand_dom"/>
</dbReference>
<evidence type="ECO:0000256" key="2">
    <source>
        <dbReference type="ARBA" id="ARBA00022837"/>
    </source>
</evidence>
<dbReference type="Gene3D" id="1.10.238.10">
    <property type="entry name" value="EF-hand"/>
    <property type="match status" value="4"/>
</dbReference>
<proteinExistence type="predicted"/>
<dbReference type="AlphaFoldDB" id="A0A8B7BD73"/>
<name>A0A8B7BD73_ORYAF</name>
<feature type="compositionally biased region" description="Polar residues" evidence="3">
    <location>
        <begin position="302"/>
        <end position="315"/>
    </location>
</feature>
<protein>
    <submittedName>
        <fullName evidence="6">EF-hand calcium-binding domain-containing protein 13</fullName>
    </submittedName>
</protein>
<dbReference type="GeneID" id="103214114"/>
<dbReference type="CTD" id="124989"/>